<feature type="compositionally biased region" description="Polar residues" evidence="2">
    <location>
        <begin position="374"/>
        <end position="392"/>
    </location>
</feature>
<feature type="region of interest" description="Disordered" evidence="2">
    <location>
        <begin position="240"/>
        <end position="357"/>
    </location>
</feature>
<feature type="coiled-coil region" evidence="1">
    <location>
        <begin position="84"/>
        <end position="206"/>
    </location>
</feature>
<feature type="compositionally biased region" description="Acidic residues" evidence="2">
    <location>
        <begin position="336"/>
        <end position="345"/>
    </location>
</feature>
<proteinExistence type="predicted"/>
<gene>
    <name evidence="3" type="ORF">H6G74_25940</name>
</gene>
<feature type="compositionally biased region" description="Acidic residues" evidence="2">
    <location>
        <begin position="474"/>
        <end position="488"/>
    </location>
</feature>
<dbReference type="Proteomes" id="UP000603457">
    <property type="component" value="Unassembled WGS sequence"/>
</dbReference>
<name>A0ABR8G3A3_9NOSO</name>
<comment type="caution">
    <text evidence="3">The sequence shown here is derived from an EMBL/GenBank/DDBJ whole genome shotgun (WGS) entry which is preliminary data.</text>
</comment>
<accession>A0ABR8G3A3</accession>
<feature type="compositionally biased region" description="Polar residues" evidence="2">
    <location>
        <begin position="251"/>
        <end position="264"/>
    </location>
</feature>
<evidence type="ECO:0000256" key="2">
    <source>
        <dbReference type="SAM" id="MobiDB-lite"/>
    </source>
</evidence>
<dbReference type="RefSeq" id="WP_190970371.1">
    <property type="nucleotide sequence ID" value="NZ_JACJTB010000049.1"/>
</dbReference>
<protein>
    <submittedName>
        <fullName evidence="3">Uncharacterized protein</fullName>
    </submittedName>
</protein>
<reference evidence="3 4" key="1">
    <citation type="journal article" date="2020" name="ISME J.">
        <title>Comparative genomics reveals insights into cyanobacterial evolution and habitat adaptation.</title>
        <authorList>
            <person name="Chen M.Y."/>
            <person name="Teng W.K."/>
            <person name="Zhao L."/>
            <person name="Hu C.X."/>
            <person name="Zhou Y.K."/>
            <person name="Han B.P."/>
            <person name="Song L.R."/>
            <person name="Shu W.S."/>
        </authorList>
    </citation>
    <scope>NUCLEOTIDE SEQUENCE [LARGE SCALE GENOMIC DNA]</scope>
    <source>
        <strain evidence="3 4">FACHB-130</strain>
    </source>
</reference>
<feature type="compositionally biased region" description="Low complexity" evidence="2">
    <location>
        <begin position="301"/>
        <end position="319"/>
    </location>
</feature>
<evidence type="ECO:0000313" key="4">
    <source>
        <dbReference type="Proteomes" id="UP000603457"/>
    </source>
</evidence>
<feature type="region of interest" description="Disordered" evidence="2">
    <location>
        <begin position="1"/>
        <end position="25"/>
    </location>
</feature>
<evidence type="ECO:0000256" key="1">
    <source>
        <dbReference type="SAM" id="Coils"/>
    </source>
</evidence>
<dbReference type="EMBL" id="JACJTB010000049">
    <property type="protein sequence ID" value="MBD2597739.1"/>
    <property type="molecule type" value="Genomic_DNA"/>
</dbReference>
<sequence length="525" mass="58880">MNEADTSNNRAVMESLNSANSLQPEPTSCPFYAVVPSENLAIRQLPLLKPAEETPQELPNSESVENVTPEDWVAEPNSEQQAVIDEEFQKLLLLNEELRTANNELYEQVENFKDELAESEKALQWQKRRSSVTESMLNQQAQELIAAQEQIQSLFQQLDTTAQTVQRQETLIETYKAQLQISQQRLAQLERECALLQTSYHEQSQQVLQSETTCRELRTRLMRQQRQTLQFKAALEKCLEPPTANDDSSDETANNNYSSTTKQSRFSRKARSLFPNVQPIRPWSAEPESPAENVAHPWGESSVPPASSYSNSTPQPSSPWNWPTKEETSATTESDTSTESDDEPITAETVSSGDSSAKLDEQIDSLIQMFFATQPGTTPPTSSETNVTSNQSEKPLWETWATDEAQPETTLEQQFAALETENSPPITVPSSVIEESTILPDKNSPISFTVPLTKKTTEEVENFWSETTSQNTEELSETELPPETDYSNDNDAQSPSPVVYPQRPPKGRKSLASVELPNFRPNGQI</sequence>
<organism evidence="3 4">
    <name type="scientific">Nostoc spongiaeforme FACHB-130</name>
    <dbReference type="NCBI Taxonomy" id="1357510"/>
    <lineage>
        <taxon>Bacteria</taxon>
        <taxon>Bacillati</taxon>
        <taxon>Cyanobacteriota</taxon>
        <taxon>Cyanophyceae</taxon>
        <taxon>Nostocales</taxon>
        <taxon>Nostocaceae</taxon>
        <taxon>Nostoc</taxon>
    </lineage>
</organism>
<keyword evidence="4" id="KW-1185">Reference proteome</keyword>
<feature type="region of interest" description="Disordered" evidence="2">
    <location>
        <begin position="461"/>
        <end position="525"/>
    </location>
</feature>
<keyword evidence="1" id="KW-0175">Coiled coil</keyword>
<feature type="region of interest" description="Disordered" evidence="2">
    <location>
        <begin position="373"/>
        <end position="392"/>
    </location>
</feature>
<evidence type="ECO:0000313" key="3">
    <source>
        <dbReference type="EMBL" id="MBD2597739.1"/>
    </source>
</evidence>